<feature type="binding site" description="in other chain" evidence="8">
    <location>
        <position position="243"/>
    </location>
    <ligand>
        <name>IMP</name>
        <dbReference type="ChEBI" id="CHEBI:58053"/>
        <note>ligand shared between dimeric partners</note>
    </ligand>
</feature>
<keyword evidence="6 8" id="KW-0460">Magnesium</keyword>
<comment type="caution">
    <text evidence="11">The sequence shown here is derived from an EMBL/GenBank/DDBJ whole genome shotgun (WGS) entry which is preliminary data.</text>
</comment>
<dbReference type="EC" id="6.3.4.4" evidence="8 10"/>
<dbReference type="FunFam" id="1.10.300.10:FF:000001">
    <property type="entry name" value="Adenylosuccinate synthetase"/>
    <property type="match status" value="1"/>
</dbReference>
<keyword evidence="7 8" id="KW-0342">GTP-binding</keyword>
<comment type="cofactor">
    <cofactor evidence="8">
        <name>Mg(2+)</name>
        <dbReference type="ChEBI" id="CHEBI:18420"/>
    </cofactor>
    <text evidence="8">Binds 1 Mg(2+) ion per subunit.</text>
</comment>
<dbReference type="Pfam" id="PF00709">
    <property type="entry name" value="Adenylsucc_synt"/>
    <property type="match status" value="1"/>
</dbReference>
<dbReference type="InterPro" id="IPR033128">
    <property type="entry name" value="Adenylosuccin_syn_Lys_AS"/>
</dbReference>
<dbReference type="PROSITE" id="PS01266">
    <property type="entry name" value="ADENYLOSUCCIN_SYN_1"/>
    <property type="match status" value="1"/>
</dbReference>
<dbReference type="Proteomes" id="UP000005178">
    <property type="component" value="Unassembled WGS sequence"/>
</dbReference>
<dbReference type="SUPFAM" id="SSF52540">
    <property type="entry name" value="P-loop containing nucleoside triphosphate hydrolases"/>
    <property type="match status" value="1"/>
</dbReference>
<feature type="binding site" evidence="8">
    <location>
        <begin position="61"/>
        <end position="63"/>
    </location>
    <ligand>
        <name>GTP</name>
        <dbReference type="ChEBI" id="CHEBI:37565"/>
    </ligand>
</feature>
<accession>B1CBU6</accession>
<feature type="binding site" description="in other chain" evidence="8">
    <location>
        <position position="148"/>
    </location>
    <ligand>
        <name>IMP</name>
        <dbReference type="ChEBI" id="CHEBI:58053"/>
        <note>ligand shared between dimeric partners</note>
    </ligand>
</feature>
<evidence type="ECO:0000256" key="7">
    <source>
        <dbReference type="ARBA" id="ARBA00023134"/>
    </source>
</evidence>
<keyword evidence="3 8" id="KW-0479">Metal-binding</keyword>
<dbReference type="EMBL" id="ABIL02000006">
    <property type="protein sequence ID" value="EDS71743.1"/>
    <property type="molecule type" value="Genomic_DNA"/>
</dbReference>
<dbReference type="NCBIfam" id="TIGR00184">
    <property type="entry name" value="purA"/>
    <property type="match status" value="1"/>
</dbReference>
<feature type="binding site" evidence="8">
    <location>
        <begin position="33"/>
        <end position="39"/>
    </location>
    <ligand>
        <name>GTP</name>
        <dbReference type="ChEBI" id="CHEBI:37565"/>
    </ligand>
</feature>
<dbReference type="GO" id="GO:0044208">
    <property type="term" value="P:'de novo' AMP biosynthetic process"/>
    <property type="evidence" value="ECO:0007669"/>
    <property type="project" value="UniProtKB-UniRule"/>
</dbReference>
<feature type="binding site" evidence="8">
    <location>
        <begin position="318"/>
        <end position="324"/>
    </location>
    <ligand>
        <name>substrate</name>
    </ligand>
</feature>
<dbReference type="NCBIfam" id="NF002223">
    <property type="entry name" value="PRK01117.1"/>
    <property type="match status" value="1"/>
</dbReference>
<dbReference type="InterPro" id="IPR042110">
    <property type="entry name" value="Adenylosuccinate_synth_dom2"/>
</dbReference>
<gene>
    <name evidence="8 11" type="primary">purA</name>
    <name evidence="11" type="ORF">ANASTE_01445</name>
</gene>
<dbReference type="InterPro" id="IPR042111">
    <property type="entry name" value="Adenylosuccinate_synth_dom3"/>
</dbReference>
<feature type="binding site" description="in other chain" evidence="8">
    <location>
        <begin position="34"/>
        <end position="37"/>
    </location>
    <ligand>
        <name>IMP</name>
        <dbReference type="ChEBI" id="CHEBI:58053"/>
        <note>ligand shared between dimeric partners</note>
    </ligand>
</feature>
<evidence type="ECO:0000256" key="6">
    <source>
        <dbReference type="ARBA" id="ARBA00022842"/>
    </source>
</evidence>
<feature type="binding site" evidence="8">
    <location>
        <position position="34"/>
    </location>
    <ligand>
        <name>Mg(2+)</name>
        <dbReference type="ChEBI" id="CHEBI:18420"/>
    </ligand>
</feature>
<evidence type="ECO:0000256" key="3">
    <source>
        <dbReference type="ARBA" id="ARBA00022723"/>
    </source>
</evidence>
<keyword evidence="5 8" id="KW-0658">Purine biosynthesis</keyword>
<reference evidence="11" key="1">
    <citation type="submission" date="2008-01" db="EMBL/GenBank/DDBJ databases">
        <authorList>
            <person name="Fulton L."/>
            <person name="Clifton S."/>
            <person name="Fulton B."/>
            <person name="Xu J."/>
            <person name="Minx P."/>
            <person name="Pepin K.H."/>
            <person name="Johnson M."/>
            <person name="Thiruvilangam P."/>
            <person name="Bhonagiri V."/>
            <person name="Nash W.E."/>
            <person name="Mardis E.R."/>
            <person name="Wilson R.K."/>
        </authorList>
    </citation>
    <scope>NUCLEOTIDE SEQUENCE [LARGE SCALE GENOMIC DNA]</scope>
    <source>
        <strain evidence="11">DSM 17244</strain>
    </source>
</reference>
<evidence type="ECO:0000313" key="12">
    <source>
        <dbReference type="Proteomes" id="UP000005178"/>
    </source>
</evidence>
<name>B1CBU6_9FIRM</name>
<evidence type="ECO:0000256" key="8">
    <source>
        <dbReference type="HAMAP-Rule" id="MF_00011"/>
    </source>
</evidence>
<comment type="catalytic activity">
    <reaction evidence="8 10">
        <text>IMP + L-aspartate + GTP = N(6)-(1,2-dicarboxyethyl)-AMP + GDP + phosphate + 2 H(+)</text>
        <dbReference type="Rhea" id="RHEA:15753"/>
        <dbReference type="ChEBI" id="CHEBI:15378"/>
        <dbReference type="ChEBI" id="CHEBI:29991"/>
        <dbReference type="ChEBI" id="CHEBI:37565"/>
        <dbReference type="ChEBI" id="CHEBI:43474"/>
        <dbReference type="ChEBI" id="CHEBI:57567"/>
        <dbReference type="ChEBI" id="CHEBI:58053"/>
        <dbReference type="ChEBI" id="CHEBI:58189"/>
        <dbReference type="EC" id="6.3.4.4"/>
    </reaction>
</comment>
<dbReference type="InterPro" id="IPR042109">
    <property type="entry name" value="Adenylosuccinate_synth_dom1"/>
</dbReference>
<dbReference type="AlphaFoldDB" id="B1CBU6"/>
<organism evidence="11 12">
    <name type="scientific">Anaerofustis stercorihominis DSM 17244</name>
    <dbReference type="NCBI Taxonomy" id="445971"/>
    <lineage>
        <taxon>Bacteria</taxon>
        <taxon>Bacillati</taxon>
        <taxon>Bacillota</taxon>
        <taxon>Clostridia</taxon>
        <taxon>Eubacteriales</taxon>
        <taxon>Eubacteriaceae</taxon>
        <taxon>Anaerofustis</taxon>
    </lineage>
</organism>
<evidence type="ECO:0000256" key="10">
    <source>
        <dbReference type="RuleBase" id="RU000520"/>
    </source>
</evidence>
<reference evidence="11" key="2">
    <citation type="submission" date="2013-08" db="EMBL/GenBank/DDBJ databases">
        <title>Draft genome sequence of Anaerofustis stercorihominis (DSM 17244).</title>
        <authorList>
            <person name="Sudarsanam P."/>
            <person name="Ley R."/>
            <person name="Guruge J."/>
            <person name="Turnbaugh P.J."/>
            <person name="Mahowald M."/>
            <person name="Liep D."/>
            <person name="Gordon J."/>
        </authorList>
    </citation>
    <scope>NUCLEOTIDE SEQUENCE</scope>
    <source>
        <strain evidence="11">DSM 17244</strain>
    </source>
</reference>
<feature type="binding site" evidence="8">
    <location>
        <begin position="432"/>
        <end position="434"/>
    </location>
    <ligand>
        <name>GTP</name>
        <dbReference type="ChEBI" id="CHEBI:37565"/>
    </ligand>
</feature>
<dbReference type="STRING" id="445971.ANASTE_01445"/>
<dbReference type="InterPro" id="IPR018220">
    <property type="entry name" value="Adenylosuccin_syn_GTP-bd"/>
</dbReference>
<dbReference type="eggNOG" id="COG0104">
    <property type="taxonomic scope" value="Bacteria"/>
</dbReference>
<dbReference type="GO" id="GO:0046040">
    <property type="term" value="P:IMP metabolic process"/>
    <property type="evidence" value="ECO:0007669"/>
    <property type="project" value="TreeGrafter"/>
</dbReference>
<evidence type="ECO:0000256" key="5">
    <source>
        <dbReference type="ARBA" id="ARBA00022755"/>
    </source>
</evidence>
<feature type="binding site" description="in other chain" evidence="8">
    <location>
        <position position="322"/>
    </location>
    <ligand>
        <name>IMP</name>
        <dbReference type="ChEBI" id="CHEBI:58053"/>
        <note>ligand shared between dimeric partners</note>
    </ligand>
</feature>
<evidence type="ECO:0000313" key="11">
    <source>
        <dbReference type="EMBL" id="EDS71743.1"/>
    </source>
</evidence>
<keyword evidence="4 8" id="KW-0547">Nucleotide-binding</keyword>
<dbReference type="Gene3D" id="3.90.170.10">
    <property type="entry name" value="Adenylosuccinate Synthetase, subunit A, domain 3"/>
    <property type="match status" value="1"/>
</dbReference>
<dbReference type="PANTHER" id="PTHR11846:SF0">
    <property type="entry name" value="ADENYLOSUCCINATE SYNTHETASE"/>
    <property type="match status" value="1"/>
</dbReference>
<feature type="active site" description="Proton donor" evidence="8">
    <location>
        <position position="62"/>
    </location>
</feature>
<evidence type="ECO:0000256" key="2">
    <source>
        <dbReference type="ARBA" id="ARBA00022598"/>
    </source>
</evidence>
<dbReference type="SMART" id="SM00788">
    <property type="entry name" value="Adenylsucc_synt"/>
    <property type="match status" value="1"/>
</dbReference>
<dbReference type="UniPathway" id="UPA00075">
    <property type="reaction ID" value="UER00335"/>
</dbReference>
<feature type="binding site" description="in other chain" evidence="8">
    <location>
        <begin position="59"/>
        <end position="62"/>
    </location>
    <ligand>
        <name>IMP</name>
        <dbReference type="ChEBI" id="CHEBI:58053"/>
        <note>ligand shared between dimeric partners</note>
    </ligand>
</feature>
<dbReference type="Gene3D" id="1.10.300.10">
    <property type="entry name" value="Adenylosuccinate Synthetase, subunit A, domain 2"/>
    <property type="match status" value="1"/>
</dbReference>
<dbReference type="Gene3D" id="3.40.440.10">
    <property type="entry name" value="Adenylosuccinate Synthetase, subunit A, domain 1"/>
    <property type="match status" value="1"/>
</dbReference>
<dbReference type="HAMAP" id="MF_00011">
    <property type="entry name" value="Adenylosucc_synth"/>
    <property type="match status" value="1"/>
</dbReference>
<dbReference type="GO" id="GO:0005737">
    <property type="term" value="C:cytoplasm"/>
    <property type="evidence" value="ECO:0007669"/>
    <property type="project" value="UniProtKB-SubCell"/>
</dbReference>
<feature type="binding site" evidence="8">
    <location>
        <position position="61"/>
    </location>
    <ligand>
        <name>Mg(2+)</name>
        <dbReference type="ChEBI" id="CHEBI:18420"/>
    </ligand>
</feature>
<sequence>MIIYTKWGKIKCRYKVLGGIMMGNLVVVGSQWGDEGKGKITDYFTDRCDIVVRSSGGNNAGHTVIANGITYKLHVIPSGVIQDKPSIIGAGMVVDPTWLVKEMNTLKEQGVKFDKLIIDKRAQVIMPYHRVLDELIEKSLGKNDIGTTKRGIGPAYTDKIKRSGIRICDLIDTPLFEEKLKINLEAVNKEIVEVYGGEALKFEDIFDEYNKCADIIRQYVDDATVIIYDYIKKGKKVLFEGAQATLLDIDFGTYPYVTSSHPTAAGACIGSGIGPAYIDDVCGIAKAYTTRVGKGPFPTELFDEDGDYLREKGYEYGTTTGRPRRCGWLDAVILKFAVRVNSLTSIVFTKLDTLTGMEKIKLCVGYKYKDEIITDFPAELTVLGECEPVYEEFEGWNEDISQIRDFDKLPENAKKYVNRVEELCEVPIGIVSVGPDREDTIIRQQYL</sequence>
<proteinExistence type="inferred from homology"/>
<feature type="binding site" description="in other chain" evidence="8">
    <location>
        <position position="258"/>
    </location>
    <ligand>
        <name>IMP</name>
        <dbReference type="ChEBI" id="CHEBI:58053"/>
        <note>ligand shared between dimeric partners</note>
    </ligand>
</feature>
<feature type="binding site" evidence="8">
    <location>
        <position position="162"/>
    </location>
    <ligand>
        <name>IMP</name>
        <dbReference type="ChEBI" id="CHEBI:58053"/>
        <note>ligand shared between dimeric partners</note>
    </ligand>
</feature>
<comment type="pathway">
    <text evidence="8 10">Purine metabolism; AMP biosynthesis via de novo pathway; AMP from IMP: step 1/2.</text>
</comment>
<dbReference type="InterPro" id="IPR027417">
    <property type="entry name" value="P-loop_NTPase"/>
</dbReference>
<comment type="subcellular location">
    <subcellularLocation>
        <location evidence="8">Cytoplasm</location>
    </subcellularLocation>
</comment>
<dbReference type="GO" id="GO:0000287">
    <property type="term" value="F:magnesium ion binding"/>
    <property type="evidence" value="ECO:0007669"/>
    <property type="project" value="UniProtKB-UniRule"/>
</dbReference>
<protein>
    <recommendedName>
        <fullName evidence="8 10">Adenylosuccinate synthetase</fullName>
        <shortName evidence="8">AMPSase</shortName>
        <shortName evidence="8">AdSS</shortName>
        <ecNumber evidence="8 10">6.3.4.4</ecNumber>
    </recommendedName>
    <alternativeName>
        <fullName evidence="8">IMP--aspartate ligase</fullName>
    </alternativeName>
</protein>
<keyword evidence="8" id="KW-0963">Cytoplasm</keyword>
<comment type="function">
    <text evidence="8">Plays an important role in the de novo pathway of purine nucleotide biosynthesis. Catalyzes the first committed step in the biosynthesis of AMP from IMP.</text>
</comment>
<comment type="similarity">
    <text evidence="8 10">Belongs to the adenylosuccinate synthetase family.</text>
</comment>
<dbReference type="GO" id="GO:0005525">
    <property type="term" value="F:GTP binding"/>
    <property type="evidence" value="ECO:0007669"/>
    <property type="project" value="UniProtKB-UniRule"/>
</dbReference>
<feature type="active site" evidence="9">
    <location>
        <position position="159"/>
    </location>
</feature>
<evidence type="ECO:0000256" key="1">
    <source>
        <dbReference type="ARBA" id="ARBA00011738"/>
    </source>
</evidence>
<evidence type="ECO:0000256" key="4">
    <source>
        <dbReference type="ARBA" id="ARBA00022741"/>
    </source>
</evidence>
<keyword evidence="2 8" id="KW-0436">Ligase</keyword>
<dbReference type="CDD" id="cd03108">
    <property type="entry name" value="AdSS"/>
    <property type="match status" value="1"/>
</dbReference>
<feature type="binding site" evidence="8">
    <location>
        <position position="324"/>
    </location>
    <ligand>
        <name>GTP</name>
        <dbReference type="ChEBI" id="CHEBI:37565"/>
    </ligand>
</feature>
<keyword evidence="12" id="KW-1185">Reference proteome</keyword>
<dbReference type="FunFam" id="3.90.170.10:FF:000001">
    <property type="entry name" value="Adenylosuccinate synthetase"/>
    <property type="match status" value="1"/>
</dbReference>
<dbReference type="GO" id="GO:0004019">
    <property type="term" value="F:adenylosuccinate synthase activity"/>
    <property type="evidence" value="ECO:0007669"/>
    <property type="project" value="UniProtKB-UniRule"/>
</dbReference>
<feature type="binding site" evidence="8">
    <location>
        <begin position="350"/>
        <end position="352"/>
    </location>
    <ligand>
        <name>GTP</name>
        <dbReference type="ChEBI" id="CHEBI:37565"/>
    </ligand>
</feature>
<evidence type="ECO:0000256" key="9">
    <source>
        <dbReference type="PROSITE-ProRule" id="PRU10134"/>
    </source>
</evidence>
<feature type="active site" description="Proton acceptor" evidence="8">
    <location>
        <position position="34"/>
    </location>
</feature>
<dbReference type="InterPro" id="IPR001114">
    <property type="entry name" value="Adenylosuccinate_synthetase"/>
</dbReference>
<dbReference type="PANTHER" id="PTHR11846">
    <property type="entry name" value="ADENYLOSUCCINATE SYNTHETASE"/>
    <property type="match status" value="1"/>
</dbReference>
<dbReference type="HOGENOM" id="CLU_029848_0_0_9"/>
<dbReference type="PROSITE" id="PS00513">
    <property type="entry name" value="ADENYLOSUCCIN_SYN_2"/>
    <property type="match status" value="1"/>
</dbReference>
<comment type="subunit">
    <text evidence="1 8">Homodimer.</text>
</comment>